<keyword evidence="2" id="KW-1185">Reference proteome</keyword>
<accession>A0A432WCE8</accession>
<evidence type="ECO:0000313" key="2">
    <source>
        <dbReference type="Proteomes" id="UP000287823"/>
    </source>
</evidence>
<sequence length="141" mass="15663">MNNGKVSYTNFLRIATQELECGLYKAAEVSLARCVRLATSFVTQQPPSDTNLEAYCKAVILLAATRLRMHQQAAALNDFSQSLHTLNRLYTSSTESDARTLIRRYQCVLIRANQSACALSRLHSSMGGHNDGKQTPSPLYH</sequence>
<dbReference type="Proteomes" id="UP000287823">
    <property type="component" value="Unassembled WGS sequence"/>
</dbReference>
<dbReference type="RefSeq" id="WP_126799976.1">
    <property type="nucleotide sequence ID" value="NZ_PIPO01000007.1"/>
</dbReference>
<comment type="caution">
    <text evidence="1">The sequence shown here is derived from an EMBL/GenBank/DDBJ whole genome shotgun (WGS) entry which is preliminary data.</text>
</comment>
<evidence type="ECO:0000313" key="1">
    <source>
        <dbReference type="EMBL" id="RUO29600.1"/>
    </source>
</evidence>
<protein>
    <submittedName>
        <fullName evidence="1">Uncharacterized protein</fullName>
    </submittedName>
</protein>
<organism evidence="1 2">
    <name type="scientific">Aliidiomarina soli</name>
    <dbReference type="NCBI Taxonomy" id="1928574"/>
    <lineage>
        <taxon>Bacteria</taxon>
        <taxon>Pseudomonadati</taxon>
        <taxon>Pseudomonadota</taxon>
        <taxon>Gammaproteobacteria</taxon>
        <taxon>Alteromonadales</taxon>
        <taxon>Idiomarinaceae</taxon>
        <taxon>Aliidiomarina</taxon>
    </lineage>
</organism>
<proteinExistence type="predicted"/>
<reference evidence="1 2" key="1">
    <citation type="journal article" date="2011" name="Front. Microbiol.">
        <title>Genomic signatures of strain selection and enhancement in Bacillus atrophaeus var. globigii, a historical biowarfare simulant.</title>
        <authorList>
            <person name="Gibbons H.S."/>
            <person name="Broomall S.M."/>
            <person name="McNew L.A."/>
            <person name="Daligault H."/>
            <person name="Chapman C."/>
            <person name="Bruce D."/>
            <person name="Karavis M."/>
            <person name="Krepps M."/>
            <person name="McGregor P.A."/>
            <person name="Hong C."/>
            <person name="Park K.H."/>
            <person name="Akmal A."/>
            <person name="Feldman A."/>
            <person name="Lin J.S."/>
            <person name="Chang W.E."/>
            <person name="Higgs B.W."/>
            <person name="Demirev P."/>
            <person name="Lindquist J."/>
            <person name="Liem A."/>
            <person name="Fochler E."/>
            <person name="Read T.D."/>
            <person name="Tapia R."/>
            <person name="Johnson S."/>
            <person name="Bishop-Lilly K.A."/>
            <person name="Detter C."/>
            <person name="Han C."/>
            <person name="Sozhamannan S."/>
            <person name="Rosenzweig C.N."/>
            <person name="Skowronski E.W."/>
        </authorList>
    </citation>
    <scope>NUCLEOTIDE SEQUENCE [LARGE SCALE GENOMIC DNA]</scope>
    <source>
        <strain evidence="1 2">Y4G10-17</strain>
    </source>
</reference>
<gene>
    <name evidence="1" type="ORF">CWE14_14165</name>
</gene>
<name>A0A432WCE8_9GAMM</name>
<dbReference type="AlphaFoldDB" id="A0A432WCE8"/>
<dbReference type="EMBL" id="PIPO01000007">
    <property type="protein sequence ID" value="RUO29600.1"/>
    <property type="molecule type" value="Genomic_DNA"/>
</dbReference>